<keyword evidence="3" id="KW-0472">Membrane</keyword>
<feature type="compositionally biased region" description="Low complexity" evidence="2">
    <location>
        <begin position="158"/>
        <end position="180"/>
    </location>
</feature>
<keyword evidence="3" id="KW-1133">Transmembrane helix</keyword>
<accession>A0AAV4FI84</accession>
<protein>
    <submittedName>
        <fullName evidence="4">Multiple epidermal growth factor-like domains 10</fullName>
    </submittedName>
</protein>
<dbReference type="AlphaFoldDB" id="A0AAV4FI84"/>
<evidence type="ECO:0000256" key="1">
    <source>
        <dbReference type="ARBA" id="ARBA00022536"/>
    </source>
</evidence>
<dbReference type="Proteomes" id="UP000762676">
    <property type="component" value="Unassembled WGS sequence"/>
</dbReference>
<evidence type="ECO:0000313" key="5">
    <source>
        <dbReference type="Proteomes" id="UP000762676"/>
    </source>
</evidence>
<dbReference type="EMBL" id="BMAT01000778">
    <property type="protein sequence ID" value="GFR72962.1"/>
    <property type="molecule type" value="Genomic_DNA"/>
</dbReference>
<keyword evidence="5" id="KW-1185">Reference proteome</keyword>
<reference evidence="4 5" key="1">
    <citation type="journal article" date="2021" name="Elife">
        <title>Chloroplast acquisition without the gene transfer in kleptoplastic sea slugs, Plakobranchus ocellatus.</title>
        <authorList>
            <person name="Maeda T."/>
            <person name="Takahashi S."/>
            <person name="Yoshida T."/>
            <person name="Shimamura S."/>
            <person name="Takaki Y."/>
            <person name="Nagai Y."/>
            <person name="Toyoda A."/>
            <person name="Suzuki Y."/>
            <person name="Arimoto A."/>
            <person name="Ishii H."/>
            <person name="Satoh N."/>
            <person name="Nishiyama T."/>
            <person name="Hasebe M."/>
            <person name="Maruyama T."/>
            <person name="Minagawa J."/>
            <person name="Obokata J."/>
            <person name="Shigenobu S."/>
        </authorList>
    </citation>
    <scope>NUCLEOTIDE SEQUENCE [LARGE SCALE GENOMIC DNA]</scope>
</reference>
<keyword evidence="3" id="KW-0812">Transmembrane</keyword>
<evidence type="ECO:0000256" key="2">
    <source>
        <dbReference type="SAM" id="MobiDB-lite"/>
    </source>
</evidence>
<comment type="caution">
    <text evidence="4">The sequence shown here is derived from an EMBL/GenBank/DDBJ whole genome shotgun (WGS) entry which is preliminary data.</text>
</comment>
<name>A0AAV4FI84_9GAST</name>
<dbReference type="PANTHER" id="PTHR24043:SF8">
    <property type="entry name" value="EGF-LIKE DOMAIN-CONTAINING PROTEIN"/>
    <property type="match status" value="1"/>
</dbReference>
<evidence type="ECO:0000313" key="4">
    <source>
        <dbReference type="EMBL" id="GFR72962.1"/>
    </source>
</evidence>
<dbReference type="GO" id="GO:0005044">
    <property type="term" value="F:scavenger receptor activity"/>
    <property type="evidence" value="ECO:0007669"/>
    <property type="project" value="InterPro"/>
</dbReference>
<organism evidence="4 5">
    <name type="scientific">Elysia marginata</name>
    <dbReference type="NCBI Taxonomy" id="1093978"/>
    <lineage>
        <taxon>Eukaryota</taxon>
        <taxon>Metazoa</taxon>
        <taxon>Spiralia</taxon>
        <taxon>Lophotrochozoa</taxon>
        <taxon>Mollusca</taxon>
        <taxon>Gastropoda</taxon>
        <taxon>Heterobranchia</taxon>
        <taxon>Euthyneura</taxon>
        <taxon>Panpulmonata</taxon>
        <taxon>Sacoglossa</taxon>
        <taxon>Placobranchoidea</taxon>
        <taxon>Plakobranchidae</taxon>
        <taxon>Elysia</taxon>
    </lineage>
</organism>
<dbReference type="Gene3D" id="2.170.300.10">
    <property type="entry name" value="Tie2 ligand-binding domain superfamily"/>
    <property type="match status" value="1"/>
</dbReference>
<keyword evidence="1" id="KW-0245">EGF-like domain</keyword>
<sequence length="193" mass="20920">MCEQKCKRGTYGENCAHNCSSHCKGGDQLCNYKSGQCDLGCVEGYTGEKCLQKVAAESEQVCRNRTYGTNCLKRCSEHCAGPQKPCHPVSGACSKGCSDGYIGPQCLIAQTKSQSKAPSVPKSAFINWTFVFICTNICLFASGIMLSRKDKLRRKIASTLNRNSRTSTNTGPDSPTAETTEASDEEDETEDTV</sequence>
<proteinExistence type="predicted"/>
<dbReference type="InterPro" id="IPR042635">
    <property type="entry name" value="MEGF10/SREC1/2-like"/>
</dbReference>
<feature type="compositionally biased region" description="Acidic residues" evidence="2">
    <location>
        <begin position="181"/>
        <end position="193"/>
    </location>
</feature>
<evidence type="ECO:0000256" key="3">
    <source>
        <dbReference type="SAM" id="Phobius"/>
    </source>
</evidence>
<feature type="region of interest" description="Disordered" evidence="2">
    <location>
        <begin position="158"/>
        <end position="193"/>
    </location>
</feature>
<gene>
    <name evidence="4" type="ORF">ElyMa_000392500</name>
</gene>
<dbReference type="PANTHER" id="PTHR24043">
    <property type="entry name" value="SCAVENGER RECEPTOR CLASS F"/>
    <property type="match status" value="1"/>
</dbReference>
<feature type="transmembrane region" description="Helical" evidence="3">
    <location>
        <begin position="125"/>
        <end position="146"/>
    </location>
</feature>